<evidence type="ECO:0000259" key="1">
    <source>
        <dbReference type="PROSITE" id="PS50181"/>
    </source>
</evidence>
<dbReference type="Gene3D" id="1.20.1280.50">
    <property type="match status" value="1"/>
</dbReference>
<dbReference type="SMART" id="SM00256">
    <property type="entry name" value="FBOX"/>
    <property type="match status" value="1"/>
</dbReference>
<evidence type="ECO:0000313" key="3">
    <source>
        <dbReference type="Proteomes" id="UP000605970"/>
    </source>
</evidence>
<accession>A0A8S9ZTU7</accession>
<dbReference type="Proteomes" id="UP000605970">
    <property type="component" value="Unassembled WGS sequence"/>
</dbReference>
<dbReference type="OrthoDB" id="435188at2759"/>
<dbReference type="PROSITE" id="PS50181">
    <property type="entry name" value="FBOX"/>
    <property type="match status" value="1"/>
</dbReference>
<dbReference type="AlphaFoldDB" id="A0A8S9ZTU7"/>
<dbReference type="EMBL" id="JABEBT010000027">
    <property type="protein sequence ID" value="KAF7636680.1"/>
    <property type="molecule type" value="Genomic_DNA"/>
</dbReference>
<feature type="domain" description="F-box" evidence="1">
    <location>
        <begin position="3"/>
        <end position="55"/>
    </location>
</feature>
<dbReference type="Pfam" id="PF12937">
    <property type="entry name" value="F-box-like"/>
    <property type="match status" value="1"/>
</dbReference>
<dbReference type="InterPro" id="IPR001810">
    <property type="entry name" value="F-box_dom"/>
</dbReference>
<comment type="caution">
    <text evidence="2">The sequence shown here is derived from an EMBL/GenBank/DDBJ whole genome shotgun (WGS) entry which is preliminary data.</text>
</comment>
<dbReference type="SUPFAM" id="SSF81383">
    <property type="entry name" value="F-box domain"/>
    <property type="match status" value="1"/>
</dbReference>
<proteinExistence type="predicted"/>
<keyword evidence="3" id="KW-1185">Reference proteome</keyword>
<organism evidence="2 3">
    <name type="scientific">Meloidogyne graminicola</name>
    <dbReference type="NCBI Taxonomy" id="189291"/>
    <lineage>
        <taxon>Eukaryota</taxon>
        <taxon>Metazoa</taxon>
        <taxon>Ecdysozoa</taxon>
        <taxon>Nematoda</taxon>
        <taxon>Chromadorea</taxon>
        <taxon>Rhabditida</taxon>
        <taxon>Tylenchina</taxon>
        <taxon>Tylenchomorpha</taxon>
        <taxon>Tylenchoidea</taxon>
        <taxon>Meloidogynidae</taxon>
        <taxon>Meloidogyninae</taxon>
        <taxon>Meloidogyne</taxon>
    </lineage>
</organism>
<reference evidence="2" key="1">
    <citation type="journal article" date="2020" name="Ecol. Evol.">
        <title>Genome structure and content of the rice root-knot nematode (Meloidogyne graminicola).</title>
        <authorList>
            <person name="Phan N.T."/>
            <person name="Danchin E.G.J."/>
            <person name="Klopp C."/>
            <person name="Perfus-Barbeoch L."/>
            <person name="Kozlowski D.K."/>
            <person name="Koutsovoulos G.D."/>
            <person name="Lopez-Roques C."/>
            <person name="Bouchez O."/>
            <person name="Zahm M."/>
            <person name="Besnard G."/>
            <person name="Bellafiore S."/>
        </authorList>
    </citation>
    <scope>NUCLEOTIDE SEQUENCE</scope>
    <source>
        <strain evidence="2">VN-18</strain>
    </source>
</reference>
<evidence type="ECO:0000313" key="2">
    <source>
        <dbReference type="EMBL" id="KAF7636680.1"/>
    </source>
</evidence>
<sequence>MEYFPIESLPPEIQLKILKNLNFDELFNVKQTNRYFCDFIDNYKESFGPKKFQELFLTLFKDVKNMKKLKRKSIDFPLSNRVQEKCLSVLDEEMPVFTLITQVSHIKPSKPLLIFNEDPWFVPEEDKKKKCLSLPSRPTKIEEFKIVRYWLNQILLTDFETFNFDCFIFNPEMINLLFDSEEIEEFKFRCQEACFSFPNRNFNAWKFTLDNLVVSKCLTINFKSINTSRWENNMILNLLLNEGSKFSVITLVDLYYDQTALYNNFITVRNMELILLIF</sequence>
<gene>
    <name evidence="2" type="ORF">Mgra_00003860</name>
</gene>
<protein>
    <submittedName>
        <fullName evidence="2">F-box domain-containing protein</fullName>
    </submittedName>
</protein>
<name>A0A8S9ZTU7_9BILA</name>
<dbReference type="InterPro" id="IPR036047">
    <property type="entry name" value="F-box-like_dom_sf"/>
</dbReference>